<gene>
    <name evidence="4" type="ORF">RDB_LOCUS56281</name>
</gene>
<comment type="caution">
    <text evidence="4">The sequence shown here is derived from an EMBL/GenBank/DDBJ whole genome shotgun (WGS) entry which is preliminary data.</text>
</comment>
<proteinExistence type="predicted"/>
<dbReference type="EMBL" id="CAJNJQ010001126">
    <property type="protein sequence ID" value="CAE7121611.1"/>
    <property type="molecule type" value="Genomic_DNA"/>
</dbReference>
<feature type="region of interest" description="Disordered" evidence="3">
    <location>
        <begin position="1441"/>
        <end position="1469"/>
    </location>
</feature>
<dbReference type="PANTHER" id="PTHR33050">
    <property type="entry name" value="REVERSE TRANSCRIPTASE DOMAIN-CONTAINING PROTEIN"/>
    <property type="match status" value="1"/>
</dbReference>
<feature type="region of interest" description="Disordered" evidence="3">
    <location>
        <begin position="1"/>
        <end position="45"/>
    </location>
</feature>
<name>A0A8H3DX09_9AGAM</name>
<dbReference type="GO" id="GO:0015074">
    <property type="term" value="P:DNA integration"/>
    <property type="evidence" value="ECO:0007669"/>
    <property type="project" value="InterPro"/>
</dbReference>
<feature type="region of interest" description="Disordered" evidence="3">
    <location>
        <begin position="436"/>
        <end position="484"/>
    </location>
</feature>
<organism evidence="4 5">
    <name type="scientific">Rhizoctonia solani</name>
    <dbReference type="NCBI Taxonomy" id="456999"/>
    <lineage>
        <taxon>Eukaryota</taxon>
        <taxon>Fungi</taxon>
        <taxon>Dikarya</taxon>
        <taxon>Basidiomycota</taxon>
        <taxon>Agaricomycotina</taxon>
        <taxon>Agaricomycetes</taxon>
        <taxon>Cantharellales</taxon>
        <taxon>Ceratobasidiaceae</taxon>
        <taxon>Rhizoctonia</taxon>
    </lineage>
</organism>
<feature type="compositionally biased region" description="Basic and acidic residues" evidence="3">
    <location>
        <begin position="87"/>
        <end position="96"/>
    </location>
</feature>
<dbReference type="GO" id="GO:0008270">
    <property type="term" value="F:zinc ion binding"/>
    <property type="evidence" value="ECO:0007669"/>
    <property type="project" value="InterPro"/>
</dbReference>
<evidence type="ECO:0000256" key="1">
    <source>
        <dbReference type="ARBA" id="ARBA00023125"/>
    </source>
</evidence>
<feature type="compositionally biased region" description="Low complexity" evidence="3">
    <location>
        <begin position="135"/>
        <end position="146"/>
    </location>
</feature>
<dbReference type="SUPFAM" id="SSF56349">
    <property type="entry name" value="DNA breaking-rejoining enzymes"/>
    <property type="match status" value="1"/>
</dbReference>
<evidence type="ECO:0000256" key="2">
    <source>
        <dbReference type="ARBA" id="ARBA00023172"/>
    </source>
</evidence>
<evidence type="ECO:0000256" key="3">
    <source>
        <dbReference type="SAM" id="MobiDB-lite"/>
    </source>
</evidence>
<feature type="region of interest" description="Disordered" evidence="3">
    <location>
        <begin position="135"/>
        <end position="193"/>
    </location>
</feature>
<dbReference type="SUPFAM" id="SSF56672">
    <property type="entry name" value="DNA/RNA polymerases"/>
    <property type="match status" value="1"/>
</dbReference>
<dbReference type="InterPro" id="IPR001138">
    <property type="entry name" value="Zn2Cys6_DnaBD"/>
</dbReference>
<dbReference type="GO" id="GO:0000981">
    <property type="term" value="F:DNA-binding transcription factor activity, RNA polymerase II-specific"/>
    <property type="evidence" value="ECO:0007669"/>
    <property type="project" value="InterPro"/>
</dbReference>
<dbReference type="InterPro" id="IPR013762">
    <property type="entry name" value="Integrase-like_cat_sf"/>
</dbReference>
<dbReference type="SUPFAM" id="SSF47823">
    <property type="entry name" value="lambda integrase-like, N-terminal domain"/>
    <property type="match status" value="1"/>
</dbReference>
<dbReference type="PANTHER" id="PTHR33050:SF7">
    <property type="entry name" value="RIBONUCLEASE H"/>
    <property type="match status" value="1"/>
</dbReference>
<dbReference type="InterPro" id="IPR010998">
    <property type="entry name" value="Integrase_recombinase_N"/>
</dbReference>
<dbReference type="GO" id="GO:0003677">
    <property type="term" value="F:DNA binding"/>
    <property type="evidence" value="ECO:0007669"/>
    <property type="project" value="UniProtKB-KW"/>
</dbReference>
<protein>
    <submittedName>
        <fullName evidence="4">Uncharacterized protein</fullName>
    </submittedName>
</protein>
<dbReference type="InterPro" id="IPR043502">
    <property type="entry name" value="DNA/RNA_pol_sf"/>
</dbReference>
<dbReference type="InterPro" id="IPR052055">
    <property type="entry name" value="Hepadnavirus_pol/RT"/>
</dbReference>
<feature type="compositionally biased region" description="Low complexity" evidence="3">
    <location>
        <begin position="174"/>
        <end position="186"/>
    </location>
</feature>
<accession>A0A8H3DX09</accession>
<dbReference type="Proteomes" id="UP000663827">
    <property type="component" value="Unassembled WGS sequence"/>
</dbReference>
<reference evidence="4" key="1">
    <citation type="submission" date="2021-01" db="EMBL/GenBank/DDBJ databases">
        <authorList>
            <person name="Kaushik A."/>
        </authorList>
    </citation>
    <scope>NUCLEOTIDE SEQUENCE</scope>
    <source>
        <strain evidence="4">AG5</strain>
    </source>
</reference>
<sequence length="1469" mass="161615">MAEDLDVESISNHDEPFLGHPAHPPSQEETIRDGTTPPADDPIRIMDTRCNPCKDRGQRSKCDRTWPSCSKCIREGTEDGCYGATDARQHQIDQHDPAGPPRAISAAPPPPPALIVPPPPLRRAVSAAPILQQVGAHPPYHAGPHPDLGPHNGELARTPSRGPRRSRSPPRAPPSVREVSRVRTPPTRSPNLDVESDAAHIYAQAAQLRETLAVLEARAKEIENQAIHSQLSDPSFAAVTTMAAPQVAAPIFAGFGIEGRRAPTIIPGHIGGATFAIVPDSVRRLFTGPNGCNTHVSLGYFTDEFREDISKHTSLTDSMVFNPRTNRFEAAPSELPDLDERSMQPPRFLRAWQNYLGFMNSINHPHLRYWQAHYNLITSQRDFFDNFPKWREYCIAVRRRTLQEGIDPSFIQKDILGPIDVEYERNKTLTAVRQMFDRSPRPHEPSSSLPTPGPSRHPYASTTSSSRHHDQARASTSARPDPPSGPPKCFFCGCKSHPSTLCKASVMVNGKPLLAKLSESGVMQINDSISAPCAVSLPTMPSAAPLDPRRVITPLIPDQWEHAIREAGIWDKFLDVPLGLRIGFRLGTSSSLTSTVVHKNHLSATKNPSVIDNHIVSELAAGRYSGPFARNELESRIGAFRASPLGVVDKPSAPGSFRVIQDFSFPIQDGTGIGSVNSEIDPTQFTCLWGFFSDVVEIILSLPPGSQAATFDVDAAYRRMPVHPDDQPHIIVHWNNSFYVDHCVPFGATSSNGIFGRCGDCILHIFQFRGFKHVVKWVDDFCFFRSPVPLGSGWAFVIDEAMVYAIADILGWPWKESKTRPFHTIFLYLGFEWDLERQSVCIPAAKKAKFLAKVNAWLASPKSSLKNTESLLGSLVHCALAIPSGRSRLVGLSRFSSSFSRDYPHRFATRSRTTRASEDVLWWKDQLSQHWCGSFIQPPPPLSPLEFYMDASTSFGIGVVCNQKFGIWKLEKGWFGSGRDIGWAEMIAVEIALDLLISAGLSNISIRFWSDNQGIIGALAAGRSRNDQQNTVLRRINEKQIVHNICLKVAYVNTEENLADGPSRGTPIPDGTPFSGPITLDKALKAFILPTQISNLEKAISGLSGTSTACTSRSPNTLLPTIESSTDPLLHGAINILPNAFAKSTLNGYSSTIQRFLTFCSDQNIPAARIFPSDEVVLCAFAASFAHRASGGSLANTMAALKAWHALHNMPWNGGPRLSYLTKGVANCAPLAATRPIRPGVTIAHLRDLHEALDLSNAKDAAIYAIACVAFWGMCRLGELLGSSRLKHDPSKLPSRSSLKGMPLVGQPLDLHLPCTKTSQREGATIRLLPQNGRTDPIYAVSNHLYVNSSNQTSDHLFAYRSDALGPPRCITKEQFLTRCNEIWTAKGKARLSGHNFRIGGANHLIDREVPSDIVKSMGRWKSGAYYKYWRKPEDKAVRFAQRLPDQPRAPDPYTRVKQGRLPSPAHAA</sequence>
<evidence type="ECO:0000313" key="4">
    <source>
        <dbReference type="EMBL" id="CAE7121611.1"/>
    </source>
</evidence>
<feature type="region of interest" description="Disordered" evidence="3">
    <location>
        <begin position="82"/>
        <end position="112"/>
    </location>
</feature>
<dbReference type="InterPro" id="IPR011010">
    <property type="entry name" value="DNA_brk_join_enz"/>
</dbReference>
<dbReference type="Gene3D" id="1.10.443.10">
    <property type="entry name" value="Intergrase catalytic core"/>
    <property type="match status" value="1"/>
</dbReference>
<keyword evidence="2" id="KW-0233">DNA recombination</keyword>
<dbReference type="GO" id="GO:0006310">
    <property type="term" value="P:DNA recombination"/>
    <property type="evidence" value="ECO:0007669"/>
    <property type="project" value="UniProtKB-KW"/>
</dbReference>
<dbReference type="Gene3D" id="1.10.150.130">
    <property type="match status" value="1"/>
</dbReference>
<dbReference type="CDD" id="cd00067">
    <property type="entry name" value="GAL4"/>
    <property type="match status" value="1"/>
</dbReference>
<keyword evidence="1" id="KW-0238">DNA-binding</keyword>
<evidence type="ECO:0000313" key="5">
    <source>
        <dbReference type="Proteomes" id="UP000663827"/>
    </source>
</evidence>